<keyword evidence="11" id="KW-1185">Reference proteome</keyword>
<evidence type="ECO:0000256" key="3">
    <source>
        <dbReference type="ARBA" id="ARBA00022618"/>
    </source>
</evidence>
<dbReference type="GO" id="GO:0051301">
    <property type="term" value="P:cell division"/>
    <property type="evidence" value="ECO:0007669"/>
    <property type="project" value="UniProtKB-KW"/>
</dbReference>
<feature type="domain" description="Cyclin-like" evidence="8">
    <location>
        <begin position="76"/>
        <end position="162"/>
    </location>
</feature>
<dbReference type="Pfam" id="PF02984">
    <property type="entry name" value="Cyclin_C"/>
    <property type="match status" value="1"/>
</dbReference>
<dbReference type="PROSITE" id="PS00292">
    <property type="entry name" value="CYCLINS"/>
    <property type="match status" value="1"/>
</dbReference>
<dbReference type="InterPro" id="IPR039361">
    <property type="entry name" value="Cyclin"/>
</dbReference>
<accession>A0AAN9K5U9</accession>
<evidence type="ECO:0000256" key="2">
    <source>
        <dbReference type="ARBA" id="ARBA00011177"/>
    </source>
</evidence>
<dbReference type="AlphaFoldDB" id="A0AAN9K5U9"/>
<comment type="similarity">
    <text evidence="1">Belongs to the cyclin family. Cyclin D subfamily.</text>
</comment>
<dbReference type="Gene3D" id="1.10.472.10">
    <property type="entry name" value="Cyclin-like"/>
    <property type="match status" value="2"/>
</dbReference>
<dbReference type="Pfam" id="PF00134">
    <property type="entry name" value="Cyclin_N"/>
    <property type="match status" value="1"/>
</dbReference>
<dbReference type="CDD" id="cd20543">
    <property type="entry name" value="CYCLIN_AtCycD-like_rpt1"/>
    <property type="match status" value="1"/>
</dbReference>
<dbReference type="SMART" id="SM01332">
    <property type="entry name" value="Cyclin_C"/>
    <property type="match status" value="1"/>
</dbReference>
<dbReference type="CDD" id="cd20544">
    <property type="entry name" value="CYCLIN_AtCycD-like_rpt2"/>
    <property type="match status" value="1"/>
</dbReference>
<evidence type="ECO:0000256" key="5">
    <source>
        <dbReference type="ARBA" id="ARBA00023306"/>
    </source>
</evidence>
<dbReference type="InterPro" id="IPR006671">
    <property type="entry name" value="Cyclin_N"/>
</dbReference>
<reference evidence="10 11" key="1">
    <citation type="submission" date="2024-01" db="EMBL/GenBank/DDBJ databases">
        <title>The genomes of 5 underutilized Papilionoideae crops provide insights into root nodulation and disease resistance.</title>
        <authorList>
            <person name="Yuan L."/>
        </authorList>
    </citation>
    <scope>NUCLEOTIDE SEQUENCE [LARGE SCALE GENOMIC DNA]</scope>
    <source>
        <strain evidence="10">LY-2023</strain>
        <tissue evidence="10">Leaf</tissue>
    </source>
</reference>
<organism evidence="10 11">
    <name type="scientific">Clitoria ternatea</name>
    <name type="common">Butterfly pea</name>
    <dbReference type="NCBI Taxonomy" id="43366"/>
    <lineage>
        <taxon>Eukaryota</taxon>
        <taxon>Viridiplantae</taxon>
        <taxon>Streptophyta</taxon>
        <taxon>Embryophyta</taxon>
        <taxon>Tracheophyta</taxon>
        <taxon>Spermatophyta</taxon>
        <taxon>Magnoliopsida</taxon>
        <taxon>eudicotyledons</taxon>
        <taxon>Gunneridae</taxon>
        <taxon>Pentapetalae</taxon>
        <taxon>rosids</taxon>
        <taxon>fabids</taxon>
        <taxon>Fabales</taxon>
        <taxon>Fabaceae</taxon>
        <taxon>Papilionoideae</taxon>
        <taxon>50 kb inversion clade</taxon>
        <taxon>NPAAA clade</taxon>
        <taxon>indigoferoid/millettioid clade</taxon>
        <taxon>Phaseoleae</taxon>
        <taxon>Clitoria</taxon>
    </lineage>
</organism>
<evidence type="ECO:0000313" key="11">
    <source>
        <dbReference type="Proteomes" id="UP001359559"/>
    </source>
</evidence>
<dbReference type="InterPro" id="IPR048258">
    <property type="entry name" value="Cyclins_cyclin-box"/>
</dbReference>
<dbReference type="SUPFAM" id="SSF47954">
    <property type="entry name" value="Cyclin-like"/>
    <property type="match status" value="2"/>
</dbReference>
<comment type="subunit">
    <text evidence="2">Interacts with the CDC2 protein kinase to form a serine/threonine kinase holoenzyme complex also known as maturation promoting factor (MPF). The cyclin subunit imparts substrate specificity to the complex.</text>
</comment>
<keyword evidence="5" id="KW-0131">Cell cycle</keyword>
<feature type="domain" description="Cyclin C-terminal" evidence="9">
    <location>
        <begin position="171"/>
        <end position="288"/>
    </location>
</feature>
<evidence type="ECO:0000256" key="1">
    <source>
        <dbReference type="ARBA" id="ARBA00009065"/>
    </source>
</evidence>
<keyword evidence="4 7" id="KW-0195">Cyclin</keyword>
<dbReference type="Proteomes" id="UP001359559">
    <property type="component" value="Unassembled WGS sequence"/>
</dbReference>
<dbReference type="EMBL" id="JAYKXN010000002">
    <property type="protein sequence ID" value="KAK7310808.1"/>
    <property type="molecule type" value="Genomic_DNA"/>
</dbReference>
<dbReference type="FunFam" id="1.10.472.10:FF:000069">
    <property type="entry name" value="Cyclin-D5-1"/>
    <property type="match status" value="1"/>
</dbReference>
<dbReference type="SMART" id="SM00385">
    <property type="entry name" value="CYCLIN"/>
    <property type="match status" value="1"/>
</dbReference>
<protein>
    <recommendedName>
        <fullName evidence="6">B-like cyclin</fullName>
    </recommendedName>
</protein>
<proteinExistence type="inferred from homology"/>
<keyword evidence="3" id="KW-0132">Cell division</keyword>
<sequence length="317" mass="36450">MDDDLSSSLLCQETCLKEGGEQEDEYPLVHSQQDFGFSEDEHVAVLIEREIAFGFKKDETLVLGDWLKRARMDAINWIIKTRATLGFRFETAYLSVTYLDRFLSRRSIDSEKFWAIRLLSVACLTLAAKMEECNVPGLSEFKMEDYSFEGKVIQKMELLVLTTLDWKMGLITPFDFLSYFIRKLSNQSTPSPIFSKTMQLILTTMKEINLMDHKPSNIAAAATLLAMDQQLTLEALELKMTSIPQHRFFESNDVFELCNLIQRLYEEKTKRDKLHTPDSSLIRSRSIDITESSLMAKRRRLTFSDDEEGSSDGKGLP</sequence>
<evidence type="ECO:0000256" key="6">
    <source>
        <dbReference type="ARBA" id="ARBA00032263"/>
    </source>
</evidence>
<dbReference type="InterPro" id="IPR004367">
    <property type="entry name" value="Cyclin_C-dom"/>
</dbReference>
<dbReference type="InterPro" id="IPR036915">
    <property type="entry name" value="Cyclin-like_sf"/>
</dbReference>
<evidence type="ECO:0000259" key="9">
    <source>
        <dbReference type="SMART" id="SM01332"/>
    </source>
</evidence>
<gene>
    <name evidence="10" type="ORF">RJT34_08550</name>
</gene>
<name>A0AAN9K5U9_CLITE</name>
<evidence type="ECO:0000259" key="8">
    <source>
        <dbReference type="SMART" id="SM00385"/>
    </source>
</evidence>
<dbReference type="PANTHER" id="PTHR10177">
    <property type="entry name" value="CYCLINS"/>
    <property type="match status" value="1"/>
</dbReference>
<dbReference type="InterPro" id="IPR013763">
    <property type="entry name" value="Cyclin-like_dom"/>
</dbReference>
<evidence type="ECO:0000256" key="4">
    <source>
        <dbReference type="ARBA" id="ARBA00023127"/>
    </source>
</evidence>
<comment type="caution">
    <text evidence="10">The sequence shown here is derived from an EMBL/GenBank/DDBJ whole genome shotgun (WGS) entry which is preliminary data.</text>
</comment>
<evidence type="ECO:0000313" key="10">
    <source>
        <dbReference type="EMBL" id="KAK7310808.1"/>
    </source>
</evidence>
<evidence type="ECO:0000256" key="7">
    <source>
        <dbReference type="RuleBase" id="RU000383"/>
    </source>
</evidence>